<dbReference type="InterPro" id="IPR015797">
    <property type="entry name" value="NUDIX_hydrolase-like_dom_sf"/>
</dbReference>
<dbReference type="Proteomes" id="UP000235162">
    <property type="component" value="Unassembled WGS sequence"/>
</dbReference>
<keyword evidence="3" id="KW-0479">Metal-binding</keyword>
<dbReference type="GO" id="GO:0010945">
    <property type="term" value="F:coenzyme A diphosphatase activity"/>
    <property type="evidence" value="ECO:0007669"/>
    <property type="project" value="InterPro"/>
</dbReference>
<keyword evidence="6" id="KW-0464">Manganese</keyword>
<keyword evidence="10" id="KW-1185">Reference proteome</keyword>
<proteinExistence type="inferred from homology"/>
<dbReference type="RefSeq" id="WP_084200412.1">
    <property type="nucleotide sequence ID" value="NZ_BMYL01000001.1"/>
</dbReference>
<evidence type="ECO:0000256" key="1">
    <source>
        <dbReference type="ARBA" id="ARBA00001936"/>
    </source>
</evidence>
<dbReference type="GO" id="GO:0046872">
    <property type="term" value="F:metal ion binding"/>
    <property type="evidence" value="ECO:0007669"/>
    <property type="project" value="UniProtKB-KW"/>
</dbReference>
<dbReference type="InterPro" id="IPR000086">
    <property type="entry name" value="NUDIX_hydrolase_dom"/>
</dbReference>
<evidence type="ECO:0000256" key="6">
    <source>
        <dbReference type="ARBA" id="ARBA00023211"/>
    </source>
</evidence>
<dbReference type="PROSITE" id="PS51462">
    <property type="entry name" value="NUDIX"/>
    <property type="match status" value="1"/>
</dbReference>
<comment type="caution">
    <text evidence="9">The sequence shown here is derived from an EMBL/GenBank/DDBJ whole genome shotgun (WGS) entry which is preliminary data.</text>
</comment>
<dbReference type="InterPro" id="IPR020476">
    <property type="entry name" value="Nudix_hydrolase"/>
</dbReference>
<dbReference type="PANTHER" id="PTHR12992:SF11">
    <property type="entry name" value="MITOCHONDRIAL COENZYME A DIPHOSPHATASE NUDT8"/>
    <property type="match status" value="1"/>
</dbReference>
<dbReference type="SUPFAM" id="SSF55811">
    <property type="entry name" value="Nudix"/>
    <property type="match status" value="1"/>
</dbReference>
<comment type="cofactor">
    <cofactor evidence="2">
        <name>Mg(2+)</name>
        <dbReference type="ChEBI" id="CHEBI:18420"/>
    </cofactor>
</comment>
<evidence type="ECO:0000256" key="2">
    <source>
        <dbReference type="ARBA" id="ARBA00001946"/>
    </source>
</evidence>
<dbReference type="PRINTS" id="PR00502">
    <property type="entry name" value="NUDIXFAMILY"/>
</dbReference>
<comment type="similarity">
    <text evidence="7">Belongs to the Nudix hydrolase family.</text>
</comment>
<evidence type="ECO:0000256" key="3">
    <source>
        <dbReference type="ARBA" id="ARBA00022723"/>
    </source>
</evidence>
<name>A0AAP8MGM9_9GAMM</name>
<dbReference type="InterPro" id="IPR045121">
    <property type="entry name" value="CoAse"/>
</dbReference>
<dbReference type="InterPro" id="IPR020084">
    <property type="entry name" value="NUDIX_hydrolase_CS"/>
</dbReference>
<evidence type="ECO:0000313" key="10">
    <source>
        <dbReference type="Proteomes" id="UP000235162"/>
    </source>
</evidence>
<reference evidence="9 10" key="1">
    <citation type="submission" date="2018-01" db="EMBL/GenBank/DDBJ databases">
        <title>The draft genome sequence of Halioglobus japonicus S1-36.</title>
        <authorList>
            <person name="Du Z.-J."/>
            <person name="Shi M.-J."/>
        </authorList>
    </citation>
    <scope>NUCLEOTIDE SEQUENCE [LARGE SCALE GENOMIC DNA]</scope>
    <source>
        <strain evidence="9 10">S1-36</strain>
    </source>
</reference>
<evidence type="ECO:0000256" key="4">
    <source>
        <dbReference type="ARBA" id="ARBA00022801"/>
    </source>
</evidence>
<dbReference type="EMBL" id="PKUR01000001">
    <property type="protein sequence ID" value="PLW87535.1"/>
    <property type="molecule type" value="Genomic_DNA"/>
</dbReference>
<dbReference type="CDD" id="cd03426">
    <property type="entry name" value="NUDIX_CoAse_Nudt7"/>
    <property type="match status" value="1"/>
</dbReference>
<sequence>MQALQNFQFTLRNRLQIVENLGLFKSDEVGHTQAKRAAVAVTIIRNHAESVVVITRRSSALRAHGGQWALPGGKIDQGESVVEAALRELYEEVNVSLDESSVLGTLDDYTTRSGYLITPVVIWANIDWDAMSPNPDEVESIHPFTFSELARPESPYLETIPESTAQVLSMHYERDRIYAPTGAILYQFREVGILGRPTRVAHFEQPVFAWR</sequence>
<feature type="domain" description="Nudix hydrolase" evidence="8">
    <location>
        <begin position="34"/>
        <end position="169"/>
    </location>
</feature>
<dbReference type="AlphaFoldDB" id="A0AAP8MGM9"/>
<dbReference type="KEGG" id="hja:BST95_15365"/>
<evidence type="ECO:0000256" key="7">
    <source>
        <dbReference type="RuleBase" id="RU003476"/>
    </source>
</evidence>
<dbReference type="Gene3D" id="3.90.79.10">
    <property type="entry name" value="Nucleoside Triphosphate Pyrophosphohydrolase"/>
    <property type="match status" value="1"/>
</dbReference>
<accession>A0AAP8MGM9</accession>
<dbReference type="Pfam" id="PF00293">
    <property type="entry name" value="NUDIX"/>
    <property type="match status" value="1"/>
</dbReference>
<organism evidence="9 10">
    <name type="scientific">Halioglobus japonicus</name>
    <dbReference type="NCBI Taxonomy" id="930805"/>
    <lineage>
        <taxon>Bacteria</taxon>
        <taxon>Pseudomonadati</taxon>
        <taxon>Pseudomonadota</taxon>
        <taxon>Gammaproteobacteria</taxon>
        <taxon>Cellvibrionales</taxon>
        <taxon>Halieaceae</taxon>
        <taxon>Halioglobus</taxon>
    </lineage>
</organism>
<dbReference type="PROSITE" id="PS00893">
    <property type="entry name" value="NUDIX_BOX"/>
    <property type="match status" value="1"/>
</dbReference>
<evidence type="ECO:0000256" key="5">
    <source>
        <dbReference type="ARBA" id="ARBA00022842"/>
    </source>
</evidence>
<dbReference type="PANTHER" id="PTHR12992">
    <property type="entry name" value="NUDIX HYDROLASE"/>
    <property type="match status" value="1"/>
</dbReference>
<evidence type="ECO:0000313" key="9">
    <source>
        <dbReference type="EMBL" id="PLW87535.1"/>
    </source>
</evidence>
<keyword evidence="5" id="KW-0460">Magnesium</keyword>
<comment type="cofactor">
    <cofactor evidence="1">
        <name>Mn(2+)</name>
        <dbReference type="ChEBI" id="CHEBI:29035"/>
    </cofactor>
</comment>
<keyword evidence="4 7" id="KW-0378">Hydrolase</keyword>
<gene>
    <name evidence="9" type="ORF">C0029_02820</name>
</gene>
<evidence type="ECO:0000259" key="8">
    <source>
        <dbReference type="PROSITE" id="PS51462"/>
    </source>
</evidence>
<protein>
    <submittedName>
        <fullName evidence="9">CoA pyrophosphatase</fullName>
    </submittedName>
</protein>